<protein>
    <submittedName>
        <fullName evidence="2">Uncharacterized protein</fullName>
    </submittedName>
</protein>
<keyword evidence="1" id="KW-0812">Transmembrane</keyword>
<keyword evidence="1" id="KW-1133">Transmembrane helix</keyword>
<proteinExistence type="predicted"/>
<reference evidence="2 3" key="1">
    <citation type="journal article" date="2018" name="Nat. Biotechnol.">
        <title>A standardized bacterial taxonomy based on genome phylogeny substantially revises the tree of life.</title>
        <authorList>
            <person name="Parks D.H."/>
            <person name="Chuvochina M."/>
            <person name="Waite D.W."/>
            <person name="Rinke C."/>
            <person name="Skarshewski A."/>
            <person name="Chaumeil P.A."/>
            <person name="Hugenholtz P."/>
        </authorList>
    </citation>
    <scope>NUCLEOTIDE SEQUENCE [LARGE SCALE GENOMIC DNA]</scope>
    <source>
        <strain evidence="2">UBA9375</strain>
    </source>
</reference>
<dbReference type="EMBL" id="DQAY01000048">
    <property type="protein sequence ID" value="HCO22986.1"/>
    <property type="molecule type" value="Genomic_DNA"/>
</dbReference>
<sequence length="164" mass="18911">MAESSPKSRIRILVAFLILIAGYAIFLQYYNYNPGFNDATLADLRKENAAKIVDIAKSEYDIDLDYSPESIKKVDQILAQMHREHLEKPFSEDQVMKRSILWGSYVGEVVRSNVSCEWRATIGLPLQLDDETYLYPTDWCHQKIVDGGEENHLWTRYLFATTGN</sequence>
<dbReference type="AlphaFoldDB" id="A0A3D3R325"/>
<feature type="transmembrane region" description="Helical" evidence="1">
    <location>
        <begin position="12"/>
        <end position="30"/>
    </location>
</feature>
<evidence type="ECO:0000313" key="2">
    <source>
        <dbReference type="EMBL" id="HCO22986.1"/>
    </source>
</evidence>
<name>A0A3D3R325_9PLAN</name>
<comment type="caution">
    <text evidence="2">The sequence shown here is derived from an EMBL/GenBank/DDBJ whole genome shotgun (WGS) entry which is preliminary data.</text>
</comment>
<organism evidence="2 3">
    <name type="scientific">Gimesia maris</name>
    <dbReference type="NCBI Taxonomy" id="122"/>
    <lineage>
        <taxon>Bacteria</taxon>
        <taxon>Pseudomonadati</taxon>
        <taxon>Planctomycetota</taxon>
        <taxon>Planctomycetia</taxon>
        <taxon>Planctomycetales</taxon>
        <taxon>Planctomycetaceae</taxon>
        <taxon>Gimesia</taxon>
    </lineage>
</organism>
<dbReference type="RefSeq" id="WP_278440537.1">
    <property type="nucleotide sequence ID" value="NZ_CAXBMG010000003.1"/>
</dbReference>
<evidence type="ECO:0000313" key="3">
    <source>
        <dbReference type="Proteomes" id="UP000263642"/>
    </source>
</evidence>
<accession>A0A3D3R325</accession>
<keyword evidence="1" id="KW-0472">Membrane</keyword>
<dbReference type="Proteomes" id="UP000263642">
    <property type="component" value="Unassembled WGS sequence"/>
</dbReference>
<evidence type="ECO:0000256" key="1">
    <source>
        <dbReference type="SAM" id="Phobius"/>
    </source>
</evidence>
<gene>
    <name evidence="2" type="ORF">DIT97_07975</name>
</gene>